<evidence type="ECO:0000313" key="3">
    <source>
        <dbReference type="WBParaSite" id="Pan_g23651.t1"/>
    </source>
</evidence>
<proteinExistence type="predicted"/>
<reference evidence="2" key="1">
    <citation type="journal article" date="2013" name="Genetics">
        <title>The draft genome and transcriptome of Panagrellus redivivus are shaped by the harsh demands of a free-living lifestyle.</title>
        <authorList>
            <person name="Srinivasan J."/>
            <person name="Dillman A.R."/>
            <person name="Macchietto M.G."/>
            <person name="Heikkinen L."/>
            <person name="Lakso M."/>
            <person name="Fracchia K.M."/>
            <person name="Antoshechkin I."/>
            <person name="Mortazavi A."/>
            <person name="Wong G."/>
            <person name="Sternberg P.W."/>
        </authorList>
    </citation>
    <scope>NUCLEOTIDE SEQUENCE [LARGE SCALE GENOMIC DNA]</scope>
    <source>
        <strain evidence="2">MT8872</strain>
    </source>
</reference>
<protein>
    <submittedName>
        <fullName evidence="3">KIF-binding protein</fullName>
    </submittedName>
</protein>
<keyword evidence="1" id="KW-1133">Transmembrane helix</keyword>
<dbReference type="Proteomes" id="UP000492821">
    <property type="component" value="Unassembled WGS sequence"/>
</dbReference>
<evidence type="ECO:0000256" key="1">
    <source>
        <dbReference type="SAM" id="Phobius"/>
    </source>
</evidence>
<keyword evidence="1" id="KW-0812">Transmembrane</keyword>
<accession>A0A7E4VR42</accession>
<reference evidence="3" key="2">
    <citation type="submission" date="2020-10" db="UniProtKB">
        <authorList>
            <consortium name="WormBaseParasite"/>
        </authorList>
    </citation>
    <scope>IDENTIFICATION</scope>
</reference>
<name>A0A7E4VR42_PANRE</name>
<dbReference type="AlphaFoldDB" id="A0A7E4VR42"/>
<keyword evidence="1" id="KW-0472">Membrane</keyword>
<organism evidence="2 3">
    <name type="scientific">Panagrellus redivivus</name>
    <name type="common">Microworm</name>
    <dbReference type="NCBI Taxonomy" id="6233"/>
    <lineage>
        <taxon>Eukaryota</taxon>
        <taxon>Metazoa</taxon>
        <taxon>Ecdysozoa</taxon>
        <taxon>Nematoda</taxon>
        <taxon>Chromadorea</taxon>
        <taxon>Rhabditida</taxon>
        <taxon>Tylenchina</taxon>
        <taxon>Panagrolaimomorpha</taxon>
        <taxon>Panagrolaimoidea</taxon>
        <taxon>Panagrolaimidae</taxon>
        <taxon>Panagrellus</taxon>
    </lineage>
</organism>
<keyword evidence="2" id="KW-1185">Reference proteome</keyword>
<sequence>MHEQALLDTYTSLYCVLPISLFYLFLLILVLFKFINQKMEDFINSSNRACISHAHLYKVREFWISVKNNKAKLDTLEALEAAFRTCCALYKQLEDDVDEVTSADFKIAKKQLLYCSLKLVKAIYKIDNGNSRIPPLD</sequence>
<dbReference type="WBParaSite" id="Pan_g23651.t1">
    <property type="protein sequence ID" value="Pan_g23651.t1"/>
    <property type="gene ID" value="Pan_g23651"/>
</dbReference>
<evidence type="ECO:0000313" key="2">
    <source>
        <dbReference type="Proteomes" id="UP000492821"/>
    </source>
</evidence>
<feature type="transmembrane region" description="Helical" evidence="1">
    <location>
        <begin position="12"/>
        <end position="32"/>
    </location>
</feature>